<dbReference type="Pfam" id="PF00498">
    <property type="entry name" value="FHA"/>
    <property type="match status" value="1"/>
</dbReference>
<evidence type="ECO:0000256" key="1">
    <source>
        <dbReference type="SAM" id="MobiDB-lite"/>
    </source>
</evidence>
<name>A0A0T9PN76_9GAMM</name>
<dbReference type="STRING" id="1288385.ERS137968_03132"/>
<dbReference type="EMBL" id="CQAZ01000015">
    <property type="protein sequence ID" value="CNH73751.1"/>
    <property type="molecule type" value="Genomic_DNA"/>
</dbReference>
<dbReference type="CDD" id="cd00060">
    <property type="entry name" value="FHA"/>
    <property type="match status" value="1"/>
</dbReference>
<protein>
    <submittedName>
        <fullName evidence="4">FHA-domain-containing protein</fullName>
    </submittedName>
</protein>
<dbReference type="InterPro" id="IPR017735">
    <property type="entry name" value="T6SS_FHA"/>
</dbReference>
<dbReference type="Proteomes" id="UP000044625">
    <property type="component" value="Unassembled WGS sequence"/>
</dbReference>
<dbReference type="NCBIfam" id="TIGR03354">
    <property type="entry name" value="VI_FHA"/>
    <property type="match status" value="1"/>
</dbReference>
<evidence type="ECO:0000313" key="7">
    <source>
        <dbReference type="Proteomes" id="UP000045840"/>
    </source>
</evidence>
<dbReference type="InterPro" id="IPR046883">
    <property type="entry name" value="T6SS_FHA_C"/>
</dbReference>
<sequence length="433" mass="48438">MDKQQPTLSLRVVNSDKLESGKQASSLFHAQGGIVGSDDSHHWSIQDQGGHISHSQFAVEWRDGSFCLRALNGSLNINQSVLIPNSGFVRLQQGDEITLGNLVIRSHISRSATDMLDPLMVSPESLVSSDSNPMDAMMEGGASAMPHHPQDNRLASTIANNFSHDPLRVLETESLTTQNQGAGSSDIDQTLQQDRYHNPLFSSPLSDNTKDSAMDQAFIDLPQISTFLNGKPEVPESKMEQHHVAITPLMRGFAAQLPIRNSQDANDFLEEAGKTLKATIEGLLALQQSQHGLRDKHLRPIEDNPLRLNMDYDTTLSLMFADQKSPVHLSAPAAVAESLDNLRLHHQANQQAITQALNTMLEAFSPERLLTRFTHYLRSNERQERDPAWAWEMYKNYYHELASSRQQGFEKLFGEVYEQAYDRALRQGMKDSE</sequence>
<evidence type="ECO:0000313" key="4">
    <source>
        <dbReference type="EMBL" id="CNH73751.1"/>
    </source>
</evidence>
<dbReference type="EMBL" id="CWJL01000017">
    <property type="protein sequence ID" value="CRY68034.1"/>
    <property type="molecule type" value="Genomic_DNA"/>
</dbReference>
<reference evidence="5 6" key="3">
    <citation type="submission" date="2015-03" db="EMBL/GenBank/DDBJ databases">
        <authorList>
            <consortium name="Pathogen Informatics"/>
            <person name="Murphy D."/>
        </authorList>
    </citation>
    <scope>NUCLEOTIDE SEQUENCE [LARGE SCALE GENOMIC DNA]</scope>
    <source>
        <strain evidence="6">type strain: CIP110230</strain>
        <strain evidence="5">Type strain: CIP110230</strain>
    </source>
</reference>
<feature type="region of interest" description="Disordered" evidence="1">
    <location>
        <begin position="125"/>
        <end position="150"/>
    </location>
</feature>
<keyword evidence="6" id="KW-1185">Reference proteome</keyword>
<reference evidence="4" key="1">
    <citation type="submission" date="2015-03" db="EMBL/GenBank/DDBJ databases">
        <authorList>
            <person name="Murphy D."/>
        </authorList>
    </citation>
    <scope>NUCLEOTIDE SEQUENCE [LARGE SCALE GENOMIC DNA]</scope>
    <source>
        <strain evidence="4">A125KOH2</strain>
    </source>
</reference>
<reference evidence="7" key="2">
    <citation type="submission" date="2015-03" db="EMBL/GenBank/DDBJ databases">
        <authorList>
            <consortium name="Pathogen Informatics"/>
        </authorList>
    </citation>
    <scope>NUCLEOTIDE SEQUENCE [LARGE SCALE GENOMIC DNA]</scope>
    <source>
        <strain evidence="7">A125KOH2</strain>
    </source>
</reference>
<dbReference type="InterPro" id="IPR000253">
    <property type="entry name" value="FHA_dom"/>
</dbReference>
<evidence type="ECO:0000313" key="5">
    <source>
        <dbReference type="EMBL" id="CRY68034.1"/>
    </source>
</evidence>
<dbReference type="Proteomes" id="UP000045840">
    <property type="component" value="Unassembled WGS sequence"/>
</dbReference>
<proteinExistence type="predicted"/>
<dbReference type="SUPFAM" id="SSF49879">
    <property type="entry name" value="SMAD/FHA domain"/>
    <property type="match status" value="1"/>
</dbReference>
<accession>A0A0T9PN76</accession>
<organism evidence="4 7">
    <name type="scientific">Yersinia pekkanenii</name>
    <dbReference type="NCBI Taxonomy" id="1288385"/>
    <lineage>
        <taxon>Bacteria</taxon>
        <taxon>Pseudomonadati</taxon>
        <taxon>Pseudomonadota</taxon>
        <taxon>Gammaproteobacteria</taxon>
        <taxon>Enterobacterales</taxon>
        <taxon>Yersiniaceae</taxon>
        <taxon>Yersinia</taxon>
    </lineage>
</organism>
<dbReference type="RefSeq" id="WP_049612774.1">
    <property type="nucleotide sequence ID" value="NZ_CAWMMU010000017.1"/>
</dbReference>
<feature type="domain" description="FHA" evidence="2">
    <location>
        <begin position="34"/>
        <end position="100"/>
    </location>
</feature>
<dbReference type="Pfam" id="PF20232">
    <property type="entry name" value="T6SS_FHA_C"/>
    <property type="match status" value="1"/>
</dbReference>
<dbReference type="InterPro" id="IPR008984">
    <property type="entry name" value="SMAD_FHA_dom_sf"/>
</dbReference>
<dbReference type="Gene3D" id="2.60.200.20">
    <property type="match status" value="1"/>
</dbReference>
<feature type="domain" description="Type VI secretion system FHA" evidence="3">
    <location>
        <begin position="261"/>
        <end position="423"/>
    </location>
</feature>
<evidence type="ECO:0000313" key="6">
    <source>
        <dbReference type="Proteomes" id="UP000044625"/>
    </source>
</evidence>
<gene>
    <name evidence="4" type="ORF">ERS008529_01998</name>
    <name evidence="5" type="ORF">ERS137968_03132</name>
</gene>
<evidence type="ECO:0000259" key="2">
    <source>
        <dbReference type="Pfam" id="PF00498"/>
    </source>
</evidence>
<evidence type="ECO:0000259" key="3">
    <source>
        <dbReference type="Pfam" id="PF20232"/>
    </source>
</evidence>
<dbReference type="OrthoDB" id="273564at2"/>
<dbReference type="AlphaFoldDB" id="A0A0T9PN76"/>